<dbReference type="InterPro" id="IPR001763">
    <property type="entry name" value="Rhodanese-like_dom"/>
</dbReference>
<feature type="chain" id="PRO_5046816888" evidence="1">
    <location>
        <begin position="21"/>
        <end position="239"/>
    </location>
</feature>
<dbReference type="PANTHER" id="PTHR43031:SF18">
    <property type="entry name" value="RHODANESE-RELATED SULFURTRANSFERASES"/>
    <property type="match status" value="1"/>
</dbReference>
<proteinExistence type="predicted"/>
<dbReference type="EMBL" id="LSDB01000035">
    <property type="protein sequence ID" value="KXB57713.1"/>
    <property type="molecule type" value="Genomic_DNA"/>
</dbReference>
<evidence type="ECO:0000259" key="2">
    <source>
        <dbReference type="PROSITE" id="PS50206"/>
    </source>
</evidence>
<dbReference type="RefSeq" id="WP_066130246.1">
    <property type="nucleotide sequence ID" value="NZ_KQ959885.1"/>
</dbReference>
<dbReference type="Pfam" id="PF00581">
    <property type="entry name" value="Rhodanese"/>
    <property type="match status" value="2"/>
</dbReference>
<dbReference type="PANTHER" id="PTHR43031">
    <property type="entry name" value="FAD-DEPENDENT OXIDOREDUCTASE"/>
    <property type="match status" value="1"/>
</dbReference>
<dbReference type="PROSITE" id="PS50206">
    <property type="entry name" value="RHODANESE_3"/>
    <property type="match status" value="2"/>
</dbReference>
<keyword evidence="1" id="KW-0732">Signal</keyword>
<accession>A0ABR5TPA2</accession>
<name>A0ABR5TPA2_9BACL</name>
<reference evidence="3 4" key="1">
    <citation type="submission" date="2016-01" db="EMBL/GenBank/DDBJ databases">
        <authorList>
            <person name="Mitreva M."/>
            <person name="Pepin K.H."/>
            <person name="Mihindukulasuriya K.A."/>
            <person name="Fulton R."/>
            <person name="Fronick C."/>
            <person name="O'Laughlin M."/>
            <person name="Miner T."/>
            <person name="Herter B."/>
            <person name="Rosa B.A."/>
            <person name="Cordes M."/>
            <person name="Tomlinson C."/>
            <person name="Wollam A."/>
            <person name="Palsikar V.B."/>
            <person name="Mardis E.R."/>
            <person name="Wilson R.K."/>
        </authorList>
    </citation>
    <scope>NUCLEOTIDE SEQUENCE [LARGE SCALE GENOMIC DNA]</scope>
    <source>
        <strain evidence="3 4">KA00071</strain>
    </source>
</reference>
<organism evidence="3 4">
    <name type="scientific">Gemelliphila asaccharolytica</name>
    <dbReference type="NCBI Taxonomy" id="502393"/>
    <lineage>
        <taxon>Bacteria</taxon>
        <taxon>Bacillati</taxon>
        <taxon>Bacillota</taxon>
        <taxon>Bacilli</taxon>
        <taxon>Bacillales</taxon>
        <taxon>Gemellaceae</taxon>
        <taxon>Gemelliphila</taxon>
    </lineage>
</organism>
<dbReference type="InterPro" id="IPR050229">
    <property type="entry name" value="GlpE_sulfurtransferase"/>
</dbReference>
<dbReference type="SUPFAM" id="SSF52821">
    <property type="entry name" value="Rhodanese/Cell cycle control phosphatase"/>
    <property type="match status" value="2"/>
</dbReference>
<protein>
    <submittedName>
        <fullName evidence="3">Rhodanese-like protein</fullName>
    </submittedName>
</protein>
<feature type="signal peptide" evidence="1">
    <location>
        <begin position="1"/>
        <end position="20"/>
    </location>
</feature>
<dbReference type="CDD" id="cd00158">
    <property type="entry name" value="RHOD"/>
    <property type="match status" value="2"/>
</dbReference>
<evidence type="ECO:0000313" key="3">
    <source>
        <dbReference type="EMBL" id="KXB57713.1"/>
    </source>
</evidence>
<dbReference type="Gene3D" id="3.40.250.10">
    <property type="entry name" value="Rhodanese-like domain"/>
    <property type="match status" value="2"/>
</dbReference>
<dbReference type="PROSITE" id="PS51257">
    <property type="entry name" value="PROKAR_LIPOPROTEIN"/>
    <property type="match status" value="1"/>
</dbReference>
<feature type="domain" description="Rhodanese" evidence="2">
    <location>
        <begin position="53"/>
        <end position="139"/>
    </location>
</feature>
<comment type="caution">
    <text evidence="3">The sequence shown here is derived from an EMBL/GenBank/DDBJ whole genome shotgun (WGS) entry which is preliminary data.</text>
</comment>
<keyword evidence="4" id="KW-1185">Reference proteome</keyword>
<sequence length="239" mass="26932">MKLKKLYAVLCATALTFTLAGCSGGEKKEESKAPAVKVMEGDKLAGIEKDDKEKEKYLVIDVRTPEEYKEGHVKHAVNIPLEKISENIEKISAWKEKEVVTYCNTGKKSQKAAEQLIKAGFKNVSNAKGVKEFTYDLVKYNNILAADFQKVIDSTEKVYLFDARDKKDYDEKHIKDAVLVNAKELDKLAEVLPKEKDAKIYTYCYSGNRSAVIAKKATELGYTNVTNVLDGTKEHQYKF</sequence>
<dbReference type="InterPro" id="IPR036873">
    <property type="entry name" value="Rhodanese-like_dom_sf"/>
</dbReference>
<gene>
    <name evidence="3" type="ORF">HMPREF1871_00791</name>
</gene>
<evidence type="ECO:0000313" key="4">
    <source>
        <dbReference type="Proteomes" id="UP000070467"/>
    </source>
</evidence>
<dbReference type="Proteomes" id="UP000070467">
    <property type="component" value="Unassembled WGS sequence"/>
</dbReference>
<dbReference type="SMART" id="SM00450">
    <property type="entry name" value="RHOD"/>
    <property type="match status" value="2"/>
</dbReference>
<evidence type="ECO:0000256" key="1">
    <source>
        <dbReference type="SAM" id="SignalP"/>
    </source>
</evidence>
<feature type="domain" description="Rhodanese" evidence="2">
    <location>
        <begin position="154"/>
        <end position="237"/>
    </location>
</feature>